<dbReference type="AlphaFoldDB" id="A0A1H8W6L5"/>
<organism evidence="1 2">
    <name type="scientific">Salinihabitans flavidus</name>
    <dbReference type="NCBI Taxonomy" id="569882"/>
    <lineage>
        <taxon>Bacteria</taxon>
        <taxon>Pseudomonadati</taxon>
        <taxon>Pseudomonadota</taxon>
        <taxon>Alphaproteobacteria</taxon>
        <taxon>Rhodobacterales</taxon>
        <taxon>Roseobacteraceae</taxon>
        <taxon>Salinihabitans</taxon>
    </lineage>
</organism>
<evidence type="ECO:0000313" key="1">
    <source>
        <dbReference type="EMBL" id="SEP23260.1"/>
    </source>
</evidence>
<dbReference type="Proteomes" id="UP000198893">
    <property type="component" value="Unassembled WGS sequence"/>
</dbReference>
<dbReference type="EMBL" id="FODS01000046">
    <property type="protein sequence ID" value="SEP23260.1"/>
    <property type="molecule type" value="Genomic_DNA"/>
</dbReference>
<protein>
    <submittedName>
        <fullName evidence="1">Hemoglobin</fullName>
    </submittedName>
</protein>
<sequence>MSTAKPSAQITSARPEMKAAIMAEPGLDEGILRDLLCAFYEKVRRDAVLGPTFAARIAD</sequence>
<keyword evidence="2" id="KW-1185">Reference proteome</keyword>
<name>A0A1H8W6L5_9RHOB</name>
<proteinExistence type="predicted"/>
<accession>A0A1H8W6L5</accession>
<dbReference type="STRING" id="569882.SAMN04490248_1466"/>
<gene>
    <name evidence="1" type="ORF">SAMN04490248_1466</name>
</gene>
<evidence type="ECO:0000313" key="2">
    <source>
        <dbReference type="Proteomes" id="UP000198893"/>
    </source>
</evidence>
<reference evidence="1 2" key="1">
    <citation type="submission" date="2016-10" db="EMBL/GenBank/DDBJ databases">
        <authorList>
            <person name="de Groot N.N."/>
        </authorList>
    </citation>
    <scope>NUCLEOTIDE SEQUENCE [LARGE SCALE GENOMIC DNA]</scope>
    <source>
        <strain evidence="1 2">DSM 27842</strain>
    </source>
</reference>